<evidence type="ECO:0008006" key="3">
    <source>
        <dbReference type="Google" id="ProtNLM"/>
    </source>
</evidence>
<dbReference type="EMBL" id="SKBQ01000002">
    <property type="protein sequence ID" value="TPX14126.1"/>
    <property type="molecule type" value="Genomic_DNA"/>
</dbReference>
<proteinExistence type="predicted"/>
<protein>
    <recommendedName>
        <fullName evidence="3">Sequence orphan</fullName>
    </recommendedName>
</protein>
<dbReference type="InterPro" id="IPR038781">
    <property type="entry name" value="C365.16-ike"/>
</dbReference>
<keyword evidence="2" id="KW-1185">Reference proteome</keyword>
<reference evidence="1 2" key="1">
    <citation type="submission" date="2019-06" db="EMBL/GenBank/DDBJ databases">
        <title>Draft genome sequence of the filamentous fungus Phialemoniopsis curvata isolated from diesel fuel.</title>
        <authorList>
            <person name="Varaljay V.A."/>
            <person name="Lyon W.J."/>
            <person name="Crouch A.L."/>
            <person name="Drake C.E."/>
            <person name="Hollomon J.M."/>
            <person name="Nadeau L.J."/>
            <person name="Nunn H.S."/>
            <person name="Stevenson B.S."/>
            <person name="Bojanowski C.L."/>
            <person name="Crookes-Goodson W.J."/>
        </authorList>
    </citation>
    <scope>NUCLEOTIDE SEQUENCE [LARGE SCALE GENOMIC DNA]</scope>
    <source>
        <strain evidence="1 2">D216</strain>
    </source>
</reference>
<gene>
    <name evidence="1" type="ORF">E0L32_000520</name>
</gene>
<dbReference type="InParanoid" id="A0A507B4W6"/>
<organism evidence="1 2">
    <name type="scientific">Thyridium curvatum</name>
    <dbReference type="NCBI Taxonomy" id="1093900"/>
    <lineage>
        <taxon>Eukaryota</taxon>
        <taxon>Fungi</taxon>
        <taxon>Dikarya</taxon>
        <taxon>Ascomycota</taxon>
        <taxon>Pezizomycotina</taxon>
        <taxon>Sordariomycetes</taxon>
        <taxon>Sordariomycetidae</taxon>
        <taxon>Thyridiales</taxon>
        <taxon>Thyridiaceae</taxon>
        <taxon>Thyridium</taxon>
    </lineage>
</organism>
<sequence>MKEPTGDILAVKPLPELKMSGTPQLPAPKPKLDAAVKPQRKWNTKNLGGRLATDLVSAASAGAIIAPVISIIDRTFSRPNRSIMENASGRATVGQSLANSFKTLLFRPHRLLFSKPIALIIMVYGGTYLTANTLDTAESTLRNRPATHVTSGTAKFAASSAANVGFTMFKDQAYMKIFGQAAAAARPVPLPSYALFTARDCLTVFASFNVPPILGPWLSQHMAPGVQSLVSGATAAQFAAPALMQFITTPLHLLGLDLYNRPWTERERGPSWRERLVIVGKNTAISTAARMCRIMPAFGVGGVVNNKVRLNLMERLV</sequence>
<dbReference type="PANTHER" id="PTHR37845">
    <property type="entry name" value="SEQUENCE ORPHAN"/>
    <property type="match status" value="1"/>
</dbReference>
<dbReference type="OrthoDB" id="275936at2759"/>
<dbReference type="RefSeq" id="XP_030995837.1">
    <property type="nucleotide sequence ID" value="XM_031139703.1"/>
</dbReference>
<dbReference type="GeneID" id="41967967"/>
<dbReference type="PANTHER" id="PTHR37845:SF1">
    <property type="entry name" value="SEQUENCE ORPHAN"/>
    <property type="match status" value="1"/>
</dbReference>
<evidence type="ECO:0000313" key="1">
    <source>
        <dbReference type="EMBL" id="TPX14126.1"/>
    </source>
</evidence>
<comment type="caution">
    <text evidence="1">The sequence shown here is derived from an EMBL/GenBank/DDBJ whole genome shotgun (WGS) entry which is preliminary data.</text>
</comment>
<accession>A0A507B4W6</accession>
<evidence type="ECO:0000313" key="2">
    <source>
        <dbReference type="Proteomes" id="UP000319257"/>
    </source>
</evidence>
<name>A0A507B4W6_9PEZI</name>
<dbReference type="Proteomes" id="UP000319257">
    <property type="component" value="Unassembled WGS sequence"/>
</dbReference>
<dbReference type="GO" id="GO:0005739">
    <property type="term" value="C:mitochondrion"/>
    <property type="evidence" value="ECO:0007669"/>
    <property type="project" value="TreeGrafter"/>
</dbReference>
<dbReference type="STRING" id="1093900.A0A507B4W6"/>
<dbReference type="AlphaFoldDB" id="A0A507B4W6"/>